<evidence type="ECO:0000313" key="12">
    <source>
        <dbReference type="Proteomes" id="UP000179153"/>
    </source>
</evidence>
<dbReference type="HAMAP" id="MF_01309_B">
    <property type="entry name" value="Ribosomal_uS3_B"/>
    <property type="match status" value="1"/>
</dbReference>
<dbReference type="InterPro" id="IPR036419">
    <property type="entry name" value="Ribosomal_S3_C_sf"/>
</dbReference>
<dbReference type="EMBL" id="MHOI01000018">
    <property type="protein sequence ID" value="OGZ61346.1"/>
    <property type="molecule type" value="Genomic_DNA"/>
</dbReference>
<accession>A0A1G2HFR2</accession>
<dbReference type="Pfam" id="PF07650">
    <property type="entry name" value="KH_2"/>
    <property type="match status" value="1"/>
</dbReference>
<evidence type="ECO:0000313" key="11">
    <source>
        <dbReference type="EMBL" id="OGZ61346.1"/>
    </source>
</evidence>
<comment type="similarity">
    <text evidence="1 8 9">Belongs to the universal ribosomal protein uS3 family.</text>
</comment>
<dbReference type="CDD" id="cd02412">
    <property type="entry name" value="KH-II_30S_S3"/>
    <property type="match status" value="1"/>
</dbReference>
<evidence type="ECO:0000256" key="7">
    <source>
        <dbReference type="ARBA" id="ARBA00035257"/>
    </source>
</evidence>
<name>A0A1G2HFR2_9BACT</name>
<dbReference type="NCBIfam" id="TIGR01009">
    <property type="entry name" value="rpsC_bact"/>
    <property type="match status" value="1"/>
</dbReference>
<dbReference type="FunFam" id="3.30.300.20:FF:000001">
    <property type="entry name" value="30S ribosomal protein S3"/>
    <property type="match status" value="1"/>
</dbReference>
<dbReference type="InterPro" id="IPR009019">
    <property type="entry name" value="KH_sf_prok-type"/>
</dbReference>
<feature type="domain" description="KH type-2" evidence="10">
    <location>
        <begin position="38"/>
        <end position="125"/>
    </location>
</feature>
<gene>
    <name evidence="8" type="primary">rpsC</name>
    <name evidence="11" type="ORF">A2932_02425</name>
</gene>
<comment type="function">
    <text evidence="6 8">Binds the lower part of the 30S subunit head. Binds mRNA in the 70S ribosome, positioning it for translation.</text>
</comment>
<keyword evidence="4 8" id="KW-0689">Ribosomal protein</keyword>
<dbReference type="InterPro" id="IPR005704">
    <property type="entry name" value="Ribosomal_uS3_bac-typ"/>
</dbReference>
<dbReference type="InterPro" id="IPR057258">
    <property type="entry name" value="Ribosomal_uS3"/>
</dbReference>
<dbReference type="InterPro" id="IPR018280">
    <property type="entry name" value="Ribosomal_uS3_CS"/>
</dbReference>
<comment type="subunit">
    <text evidence="8">Part of the 30S ribosomal subunit. Forms a tight complex with proteins S10 and S14.</text>
</comment>
<keyword evidence="5 8" id="KW-0687">Ribonucleoprotein</keyword>
<dbReference type="AlphaFoldDB" id="A0A1G2HFR2"/>
<evidence type="ECO:0000256" key="9">
    <source>
        <dbReference type="RuleBase" id="RU003624"/>
    </source>
</evidence>
<reference evidence="11 12" key="1">
    <citation type="journal article" date="2016" name="Nat. Commun.">
        <title>Thousands of microbial genomes shed light on interconnected biogeochemical processes in an aquifer system.</title>
        <authorList>
            <person name="Anantharaman K."/>
            <person name="Brown C.T."/>
            <person name="Hug L.A."/>
            <person name="Sharon I."/>
            <person name="Castelle C.J."/>
            <person name="Probst A.J."/>
            <person name="Thomas B.C."/>
            <person name="Singh A."/>
            <person name="Wilkins M.J."/>
            <person name="Karaoz U."/>
            <person name="Brodie E.L."/>
            <person name="Williams K.H."/>
            <person name="Hubbard S.S."/>
            <person name="Banfield J.F."/>
        </authorList>
    </citation>
    <scope>NUCLEOTIDE SEQUENCE [LARGE SCALE GENOMIC DNA]</scope>
</reference>
<dbReference type="STRING" id="1802163.A2932_02425"/>
<evidence type="ECO:0000256" key="5">
    <source>
        <dbReference type="ARBA" id="ARBA00023274"/>
    </source>
</evidence>
<comment type="caution">
    <text evidence="11">The sequence shown here is derived from an EMBL/GenBank/DDBJ whole genome shotgun (WGS) entry which is preliminary data.</text>
</comment>
<proteinExistence type="inferred from homology"/>
<evidence type="ECO:0000256" key="6">
    <source>
        <dbReference type="ARBA" id="ARBA00024998"/>
    </source>
</evidence>
<dbReference type="GO" id="GO:0003735">
    <property type="term" value="F:structural constituent of ribosome"/>
    <property type="evidence" value="ECO:0007669"/>
    <property type="project" value="InterPro"/>
</dbReference>
<dbReference type="Proteomes" id="UP000179153">
    <property type="component" value="Unassembled WGS sequence"/>
</dbReference>
<dbReference type="Gene3D" id="3.30.300.20">
    <property type="match status" value="1"/>
</dbReference>
<sequence>MTHKTSPIINRISIIRDWKSRWISAANYAEQAEQDYIIRRYVYANYKNAGIESVDIERFANSLSVVIYTSRPGILIGRGGSGLEEMKGGIIRALMRARRGFKPGVKKTNDGEKKIEIRLEVREIRNIETHAALVAQSIAEQLERRMPFRRVIKRTLDRVMANKEVKGIKISAKGRLNGAEMARAEVAREGSMPLSALRADIDFAHVNALTSYGVIGVKVWIYRGDKLE</sequence>
<dbReference type="InterPro" id="IPR001351">
    <property type="entry name" value="Ribosomal_uS3_C"/>
</dbReference>
<dbReference type="PANTHER" id="PTHR11760:SF19">
    <property type="entry name" value="SMALL RIBOSOMAL SUBUNIT PROTEIN US3C"/>
    <property type="match status" value="1"/>
</dbReference>
<evidence type="ECO:0000256" key="1">
    <source>
        <dbReference type="ARBA" id="ARBA00010761"/>
    </source>
</evidence>
<dbReference type="PROSITE" id="PS00548">
    <property type="entry name" value="RIBOSOMAL_S3"/>
    <property type="match status" value="1"/>
</dbReference>
<dbReference type="InterPro" id="IPR015946">
    <property type="entry name" value="KH_dom-like_a/b"/>
</dbReference>
<evidence type="ECO:0000256" key="4">
    <source>
        <dbReference type="ARBA" id="ARBA00022980"/>
    </source>
</evidence>
<dbReference type="Pfam" id="PF00189">
    <property type="entry name" value="Ribosomal_S3_C"/>
    <property type="match status" value="1"/>
</dbReference>
<dbReference type="InterPro" id="IPR004044">
    <property type="entry name" value="KH_dom_type_2"/>
</dbReference>
<dbReference type="SUPFAM" id="SSF54814">
    <property type="entry name" value="Prokaryotic type KH domain (KH-domain type II)"/>
    <property type="match status" value="1"/>
</dbReference>
<evidence type="ECO:0000259" key="10">
    <source>
        <dbReference type="PROSITE" id="PS50823"/>
    </source>
</evidence>
<evidence type="ECO:0000256" key="2">
    <source>
        <dbReference type="ARBA" id="ARBA00022730"/>
    </source>
</evidence>
<dbReference type="Gene3D" id="3.30.1140.32">
    <property type="entry name" value="Ribosomal protein S3, C-terminal domain"/>
    <property type="match status" value="1"/>
</dbReference>
<keyword evidence="3 8" id="KW-0694">RNA-binding</keyword>
<protein>
    <recommendedName>
        <fullName evidence="7 8">Small ribosomal subunit protein uS3</fullName>
    </recommendedName>
</protein>
<evidence type="ECO:0000256" key="8">
    <source>
        <dbReference type="HAMAP-Rule" id="MF_01309"/>
    </source>
</evidence>
<dbReference type="GO" id="GO:0019843">
    <property type="term" value="F:rRNA binding"/>
    <property type="evidence" value="ECO:0007669"/>
    <property type="project" value="UniProtKB-UniRule"/>
</dbReference>
<keyword evidence="2 8" id="KW-0699">rRNA-binding</keyword>
<organism evidence="11 12">
    <name type="scientific">Candidatus Spechtbacteria bacterium RIFCSPLOWO2_01_FULL_46_10</name>
    <dbReference type="NCBI Taxonomy" id="1802163"/>
    <lineage>
        <taxon>Bacteria</taxon>
        <taxon>Candidatus Spechtiibacteriota</taxon>
    </lineage>
</organism>
<dbReference type="GO" id="GO:0003729">
    <property type="term" value="F:mRNA binding"/>
    <property type="evidence" value="ECO:0007669"/>
    <property type="project" value="UniProtKB-UniRule"/>
</dbReference>
<dbReference type="GO" id="GO:0022627">
    <property type="term" value="C:cytosolic small ribosomal subunit"/>
    <property type="evidence" value="ECO:0007669"/>
    <property type="project" value="TreeGrafter"/>
</dbReference>
<dbReference type="SUPFAM" id="SSF54821">
    <property type="entry name" value="Ribosomal protein S3 C-terminal domain"/>
    <property type="match status" value="1"/>
</dbReference>
<evidence type="ECO:0000256" key="3">
    <source>
        <dbReference type="ARBA" id="ARBA00022884"/>
    </source>
</evidence>
<dbReference type="GO" id="GO:0006412">
    <property type="term" value="P:translation"/>
    <property type="evidence" value="ECO:0007669"/>
    <property type="project" value="UniProtKB-UniRule"/>
</dbReference>
<dbReference type="PANTHER" id="PTHR11760">
    <property type="entry name" value="30S/40S RIBOSOMAL PROTEIN S3"/>
    <property type="match status" value="1"/>
</dbReference>
<dbReference type="PROSITE" id="PS50823">
    <property type="entry name" value="KH_TYPE_2"/>
    <property type="match status" value="1"/>
</dbReference>